<evidence type="ECO:0000256" key="1">
    <source>
        <dbReference type="SAM" id="SignalP"/>
    </source>
</evidence>
<dbReference type="InterPro" id="IPR025164">
    <property type="entry name" value="Toastrack_DUF4097"/>
</dbReference>
<feature type="signal peptide" evidence="1">
    <location>
        <begin position="1"/>
        <end position="30"/>
    </location>
</feature>
<sequence length="256" mass="26838">MRRTARARTAAVAGAAAVLVAGLSGCGASAADDRHPERRSFALAGSTLTVDSDDTALEIVAADGRPSGKIQVTRWFQGRVAIGSDPEVTWSMKNDRLVLRLKCSGIVADCAARHRVEVPRGIAVKVDNDTGSVRASGFRHPLTIRSGDGSVRVTDTSGPVDLRTGDGSLRAEVASRTVRTRSGDGSVHLTLSTVPDRVESRSGDGSLTIELPRAAYRVDTRTGDGAERVSVPRDDASAHVVTARTGDGSLTVRTVN</sequence>
<feature type="chain" id="PRO_5026189385" evidence="1">
    <location>
        <begin position="31"/>
        <end position="256"/>
    </location>
</feature>
<accession>A0A6G3QNU9</accession>
<dbReference type="Pfam" id="PF13349">
    <property type="entry name" value="DUF4097"/>
    <property type="match status" value="1"/>
</dbReference>
<dbReference type="RefSeq" id="WP_164437976.1">
    <property type="nucleotide sequence ID" value="NZ_JAAGMD010000065.1"/>
</dbReference>
<reference evidence="3" key="1">
    <citation type="submission" date="2020-01" db="EMBL/GenBank/DDBJ databases">
        <title>Insect and environment-associated Actinomycetes.</title>
        <authorList>
            <person name="Currrie C."/>
            <person name="Chevrette M."/>
            <person name="Carlson C."/>
            <person name="Stubbendieck R."/>
            <person name="Wendt-Pienkowski E."/>
        </authorList>
    </citation>
    <scope>NUCLEOTIDE SEQUENCE</scope>
    <source>
        <strain evidence="3">SID14436</strain>
    </source>
</reference>
<organism evidence="3">
    <name type="scientific">Streptomyces sp. SID14436</name>
    <dbReference type="NCBI Taxonomy" id="2706070"/>
    <lineage>
        <taxon>Bacteria</taxon>
        <taxon>Bacillati</taxon>
        <taxon>Actinomycetota</taxon>
        <taxon>Actinomycetes</taxon>
        <taxon>Kitasatosporales</taxon>
        <taxon>Streptomycetaceae</taxon>
        <taxon>Streptomyces</taxon>
    </lineage>
</organism>
<protein>
    <submittedName>
        <fullName evidence="3">DUF4097 domain-containing protein</fullName>
    </submittedName>
</protein>
<gene>
    <name evidence="3" type="ORF">G3I53_02185</name>
</gene>
<proteinExistence type="predicted"/>
<dbReference type="EMBL" id="JAAGMD010000065">
    <property type="protein sequence ID" value="NEA84904.1"/>
    <property type="molecule type" value="Genomic_DNA"/>
</dbReference>
<dbReference type="AlphaFoldDB" id="A0A6G3QNU9"/>
<evidence type="ECO:0000313" key="3">
    <source>
        <dbReference type="EMBL" id="NEA84904.1"/>
    </source>
</evidence>
<name>A0A6G3QNU9_9ACTN</name>
<dbReference type="PROSITE" id="PS51257">
    <property type="entry name" value="PROKAR_LIPOPROTEIN"/>
    <property type="match status" value="1"/>
</dbReference>
<evidence type="ECO:0000259" key="2">
    <source>
        <dbReference type="Pfam" id="PF13349"/>
    </source>
</evidence>
<feature type="domain" description="DUF4097" evidence="2">
    <location>
        <begin position="124"/>
        <end position="251"/>
    </location>
</feature>
<keyword evidence="1" id="KW-0732">Signal</keyword>
<comment type="caution">
    <text evidence="3">The sequence shown here is derived from an EMBL/GenBank/DDBJ whole genome shotgun (WGS) entry which is preliminary data.</text>
</comment>